<feature type="binding site" evidence="10">
    <location>
        <position position="138"/>
    </location>
    <ligand>
        <name>4-amino-2-methyl-5-(diphosphooxymethyl)pyrimidine</name>
        <dbReference type="ChEBI" id="CHEBI:57841"/>
    </ligand>
</feature>
<evidence type="ECO:0000259" key="13">
    <source>
        <dbReference type="Pfam" id="PF02581"/>
    </source>
</evidence>
<reference evidence="14 15" key="1">
    <citation type="submission" date="2014-08" db="EMBL/GenBank/DDBJ databases">
        <title>Complete genome sequence of Corynebacterium frankenforstense ST18(T) (=DSM 45800(T)), isolated from raw cow milk.</title>
        <authorList>
            <person name="Ruckert C."/>
            <person name="Albersmeier A."/>
            <person name="Winkler A."/>
            <person name="Lipski A."/>
            <person name="Kalinowski J."/>
        </authorList>
    </citation>
    <scope>NUCLEOTIDE SEQUENCE [LARGE SCALE GENOMIC DNA]</scope>
    <source>
        <strain evidence="14 15">ST18</strain>
    </source>
</reference>
<dbReference type="UniPathway" id="UPA00060">
    <property type="reaction ID" value="UER00141"/>
</dbReference>
<keyword evidence="3 10" id="KW-0808">Transferase</keyword>
<dbReference type="GO" id="GO:0009229">
    <property type="term" value="P:thiamine diphosphate biosynthetic process"/>
    <property type="evidence" value="ECO:0007669"/>
    <property type="project" value="UniProtKB-UniRule"/>
</dbReference>
<comment type="function">
    <text evidence="1 10">Condenses 4-methyl-5-(beta-hydroxyethyl)thiazole monophosphate (THZ-P) and 2-methyl-4-amino-5-hydroxymethyl pyrimidine pyrophosphate (HMP-PP) to form thiamine monophosphate (TMP).</text>
</comment>
<dbReference type="HAMAP" id="MF_00097">
    <property type="entry name" value="TMP_synthase"/>
    <property type="match status" value="1"/>
</dbReference>
<feature type="binding site" evidence="10">
    <location>
        <begin position="186"/>
        <end position="187"/>
    </location>
    <ligand>
        <name>2-[(2R,5Z)-2-carboxy-4-methylthiazol-5(2H)-ylidene]ethyl phosphate</name>
        <dbReference type="ChEBI" id="CHEBI:62899"/>
    </ligand>
</feature>
<dbReference type="Proteomes" id="UP000185434">
    <property type="component" value="Chromosome"/>
</dbReference>
<gene>
    <name evidence="10" type="primary">thiE</name>
    <name evidence="14" type="ORF">CFRA_09575</name>
</gene>
<comment type="catalytic activity">
    <reaction evidence="8 10 11">
        <text>2-(2-carboxy-4-methylthiazol-5-yl)ethyl phosphate + 4-amino-2-methyl-5-(diphosphooxymethyl)pyrimidine + 2 H(+) = thiamine phosphate + CO2 + diphosphate</text>
        <dbReference type="Rhea" id="RHEA:47848"/>
        <dbReference type="ChEBI" id="CHEBI:15378"/>
        <dbReference type="ChEBI" id="CHEBI:16526"/>
        <dbReference type="ChEBI" id="CHEBI:33019"/>
        <dbReference type="ChEBI" id="CHEBI:37575"/>
        <dbReference type="ChEBI" id="CHEBI:57841"/>
        <dbReference type="ChEBI" id="CHEBI:62890"/>
        <dbReference type="EC" id="2.5.1.3"/>
    </reaction>
</comment>
<evidence type="ECO:0000256" key="5">
    <source>
        <dbReference type="ARBA" id="ARBA00022842"/>
    </source>
</evidence>
<feature type="binding site" evidence="10">
    <location>
        <position position="62"/>
    </location>
    <ligand>
        <name>4-amino-2-methyl-5-(diphosphooxymethyl)pyrimidine</name>
        <dbReference type="ChEBI" id="CHEBI:57841"/>
    </ligand>
</feature>
<dbReference type="CDD" id="cd00564">
    <property type="entry name" value="TMP_TenI"/>
    <property type="match status" value="1"/>
</dbReference>
<sequence>MYLVTDRAQCGARGVVETVRQAVDAGVTTVQLRDKDATDEEILACLRELAPVTAGRAVLVVDDRLDAVVAARREHLAVDGVHLGQSDTSVAVARAALGPDAVVGLTADRPEHLEALAELPAGTVDYLGVGAVHPTATKADAPEAFGVAGFADFAAAAPLPCVAIGGVKIADVAPLRAAGACGVAVVSAICAADDARAAAAELVAAWASADAR</sequence>
<evidence type="ECO:0000256" key="2">
    <source>
        <dbReference type="ARBA" id="ARBA00005165"/>
    </source>
</evidence>
<comment type="catalytic activity">
    <reaction evidence="7 10 11">
        <text>4-methyl-5-(2-phosphooxyethyl)-thiazole + 4-amino-2-methyl-5-(diphosphooxymethyl)pyrimidine + H(+) = thiamine phosphate + diphosphate</text>
        <dbReference type="Rhea" id="RHEA:22328"/>
        <dbReference type="ChEBI" id="CHEBI:15378"/>
        <dbReference type="ChEBI" id="CHEBI:33019"/>
        <dbReference type="ChEBI" id="CHEBI:37575"/>
        <dbReference type="ChEBI" id="CHEBI:57841"/>
        <dbReference type="ChEBI" id="CHEBI:58296"/>
        <dbReference type="EC" id="2.5.1.3"/>
    </reaction>
</comment>
<proteinExistence type="inferred from homology"/>
<feature type="binding site" evidence="10">
    <location>
        <begin position="31"/>
        <end position="35"/>
    </location>
    <ligand>
        <name>4-amino-2-methyl-5-(diphosphooxymethyl)pyrimidine</name>
        <dbReference type="ChEBI" id="CHEBI:57841"/>
    </ligand>
</feature>
<dbReference type="Gene3D" id="3.20.20.70">
    <property type="entry name" value="Aldolase class I"/>
    <property type="match status" value="1"/>
</dbReference>
<dbReference type="GO" id="GO:0009228">
    <property type="term" value="P:thiamine biosynthetic process"/>
    <property type="evidence" value="ECO:0007669"/>
    <property type="project" value="UniProtKB-KW"/>
</dbReference>
<evidence type="ECO:0000256" key="8">
    <source>
        <dbReference type="ARBA" id="ARBA00047851"/>
    </source>
</evidence>
<feature type="binding site" evidence="10">
    <location>
        <position position="106"/>
    </location>
    <ligand>
        <name>4-amino-2-methyl-5-(diphosphooxymethyl)pyrimidine</name>
        <dbReference type="ChEBI" id="CHEBI:57841"/>
    </ligand>
</feature>
<evidence type="ECO:0000313" key="15">
    <source>
        <dbReference type="Proteomes" id="UP000185434"/>
    </source>
</evidence>
<keyword evidence="6 10" id="KW-0784">Thiamine biosynthesis</keyword>
<feature type="binding site" evidence="10">
    <location>
        <begin position="135"/>
        <end position="137"/>
    </location>
    <ligand>
        <name>2-[(2R,5Z)-2-carboxy-4-methylthiazol-5(2H)-ylidene]ethyl phosphate</name>
        <dbReference type="ChEBI" id="CHEBI:62899"/>
    </ligand>
</feature>
<evidence type="ECO:0000256" key="11">
    <source>
        <dbReference type="RuleBase" id="RU003826"/>
    </source>
</evidence>
<feature type="binding site" evidence="10">
    <location>
        <position position="166"/>
    </location>
    <ligand>
        <name>2-[(2R,5Z)-2-carboxy-4-methylthiazol-5(2H)-ylidene]ethyl phosphate</name>
        <dbReference type="ChEBI" id="CHEBI:62899"/>
    </ligand>
</feature>
<dbReference type="EC" id="2.5.1.3" evidence="10"/>
<evidence type="ECO:0000256" key="7">
    <source>
        <dbReference type="ARBA" id="ARBA00047334"/>
    </source>
</evidence>
<evidence type="ECO:0000256" key="3">
    <source>
        <dbReference type="ARBA" id="ARBA00022679"/>
    </source>
</evidence>
<comment type="cofactor">
    <cofactor evidence="10">
        <name>Mg(2+)</name>
        <dbReference type="ChEBI" id="CHEBI:18420"/>
    </cofactor>
    <text evidence="10">Binds 1 Mg(2+) ion per subunit.</text>
</comment>
<feature type="binding site" evidence="10">
    <location>
        <position position="63"/>
    </location>
    <ligand>
        <name>Mg(2+)</name>
        <dbReference type="ChEBI" id="CHEBI:18420"/>
    </ligand>
</feature>
<dbReference type="EMBL" id="CP009247">
    <property type="protein sequence ID" value="APT89452.1"/>
    <property type="molecule type" value="Genomic_DNA"/>
</dbReference>
<name>A0A1L7CUB3_9CORY</name>
<dbReference type="GO" id="GO:0005737">
    <property type="term" value="C:cytoplasm"/>
    <property type="evidence" value="ECO:0007669"/>
    <property type="project" value="TreeGrafter"/>
</dbReference>
<dbReference type="InterPro" id="IPR034291">
    <property type="entry name" value="TMP_synthase"/>
</dbReference>
<evidence type="ECO:0000256" key="10">
    <source>
        <dbReference type="HAMAP-Rule" id="MF_00097"/>
    </source>
</evidence>
<dbReference type="KEGG" id="cfk:CFRA_09575"/>
<dbReference type="InterPro" id="IPR022998">
    <property type="entry name" value="ThiamineP_synth_TenI"/>
</dbReference>
<feature type="binding site" evidence="10">
    <location>
        <position position="87"/>
    </location>
    <ligand>
        <name>Mg(2+)</name>
        <dbReference type="ChEBI" id="CHEBI:18420"/>
    </ligand>
</feature>
<organism evidence="14 15">
    <name type="scientific">Corynebacterium frankenforstense DSM 45800</name>
    <dbReference type="NCBI Taxonomy" id="1437875"/>
    <lineage>
        <taxon>Bacteria</taxon>
        <taxon>Bacillati</taxon>
        <taxon>Actinomycetota</taxon>
        <taxon>Actinomycetes</taxon>
        <taxon>Mycobacteriales</taxon>
        <taxon>Corynebacteriaceae</taxon>
        <taxon>Corynebacterium</taxon>
    </lineage>
</organism>
<dbReference type="STRING" id="1437875.CFRA_09575"/>
<dbReference type="InterPro" id="IPR036206">
    <property type="entry name" value="ThiamineP_synth_sf"/>
</dbReference>
<dbReference type="Pfam" id="PF02581">
    <property type="entry name" value="TMP-TENI"/>
    <property type="match status" value="1"/>
</dbReference>
<dbReference type="GO" id="GO:0000287">
    <property type="term" value="F:magnesium ion binding"/>
    <property type="evidence" value="ECO:0007669"/>
    <property type="project" value="UniProtKB-UniRule"/>
</dbReference>
<dbReference type="GO" id="GO:0004789">
    <property type="term" value="F:thiamine-phosphate diphosphorylase activity"/>
    <property type="evidence" value="ECO:0007669"/>
    <property type="project" value="UniProtKB-UniRule"/>
</dbReference>
<keyword evidence="15" id="KW-1185">Reference proteome</keyword>
<comment type="similarity">
    <text evidence="10 11">Belongs to the thiamine-phosphate synthase family.</text>
</comment>
<dbReference type="SUPFAM" id="SSF51391">
    <property type="entry name" value="Thiamin phosphate synthase"/>
    <property type="match status" value="1"/>
</dbReference>
<evidence type="ECO:0000256" key="6">
    <source>
        <dbReference type="ARBA" id="ARBA00022977"/>
    </source>
</evidence>
<keyword evidence="5 10" id="KW-0460">Magnesium</keyword>
<evidence type="ECO:0000256" key="4">
    <source>
        <dbReference type="ARBA" id="ARBA00022723"/>
    </source>
</evidence>
<evidence type="ECO:0000256" key="9">
    <source>
        <dbReference type="ARBA" id="ARBA00047883"/>
    </source>
</evidence>
<dbReference type="AlphaFoldDB" id="A0A1L7CUB3"/>
<accession>A0A1L7CUB3</accession>
<protein>
    <recommendedName>
        <fullName evidence="10">Thiamine-phosphate synthase</fullName>
        <shortName evidence="10">TP synthase</shortName>
        <shortName evidence="10">TPS</shortName>
        <ecNumber evidence="10">2.5.1.3</ecNumber>
    </recommendedName>
    <alternativeName>
        <fullName evidence="10">Thiamine-phosphate pyrophosphorylase</fullName>
        <shortName evidence="10">TMP pyrophosphorylase</shortName>
        <shortName evidence="10">TMP-PPase</shortName>
    </alternativeName>
</protein>
<comment type="catalytic activity">
    <reaction evidence="9 10 11">
        <text>2-[(2R,5Z)-2-carboxy-4-methylthiazol-5(2H)-ylidene]ethyl phosphate + 4-amino-2-methyl-5-(diphosphooxymethyl)pyrimidine + 2 H(+) = thiamine phosphate + CO2 + diphosphate</text>
        <dbReference type="Rhea" id="RHEA:47844"/>
        <dbReference type="ChEBI" id="CHEBI:15378"/>
        <dbReference type="ChEBI" id="CHEBI:16526"/>
        <dbReference type="ChEBI" id="CHEBI:33019"/>
        <dbReference type="ChEBI" id="CHEBI:37575"/>
        <dbReference type="ChEBI" id="CHEBI:57841"/>
        <dbReference type="ChEBI" id="CHEBI:62899"/>
        <dbReference type="EC" id="2.5.1.3"/>
    </reaction>
</comment>
<dbReference type="PANTHER" id="PTHR20857:SF15">
    <property type="entry name" value="THIAMINE-PHOSPHATE SYNTHASE"/>
    <property type="match status" value="1"/>
</dbReference>
<evidence type="ECO:0000313" key="14">
    <source>
        <dbReference type="EMBL" id="APT89452.1"/>
    </source>
</evidence>
<dbReference type="InterPro" id="IPR013785">
    <property type="entry name" value="Aldolase_TIM"/>
</dbReference>
<feature type="domain" description="Thiamine phosphate synthase/TenI" evidence="13">
    <location>
        <begin position="1"/>
        <end position="189"/>
    </location>
</feature>
<keyword evidence="4 10" id="KW-0479">Metal-binding</keyword>
<dbReference type="NCBIfam" id="TIGR00693">
    <property type="entry name" value="thiE"/>
    <property type="match status" value="1"/>
</dbReference>
<comment type="pathway">
    <text evidence="2 10 12">Cofactor biosynthesis; thiamine diphosphate biosynthesis; thiamine phosphate from 4-amino-2-methyl-5-diphosphomethylpyrimidine and 4-methyl-5-(2-phosphoethyl)-thiazole: step 1/1.</text>
</comment>
<evidence type="ECO:0000256" key="1">
    <source>
        <dbReference type="ARBA" id="ARBA00003814"/>
    </source>
</evidence>
<dbReference type="PANTHER" id="PTHR20857">
    <property type="entry name" value="THIAMINE-PHOSPHATE PYROPHOSPHORYLASE"/>
    <property type="match status" value="1"/>
</dbReference>
<evidence type="ECO:0000256" key="12">
    <source>
        <dbReference type="RuleBase" id="RU004253"/>
    </source>
</evidence>